<sequence length="121" mass="13925">MPYEVVNLMRDTEDPKDSDDNKVIYEPGDPYPREGDYEPGEKRIKELSTKHKKYKRVFIKKVEPEAGRKADVLTASEIKKMNKGPQKELIKKLGGDPEKAKNEDERIALLLELQSKEPSPE</sequence>
<accession>A0A917H1P6</accession>
<name>A0A917H1P6_9BACI</name>
<dbReference type="EMBL" id="BMFR01000001">
    <property type="protein sequence ID" value="GGG64731.1"/>
    <property type="molecule type" value="Genomic_DNA"/>
</dbReference>
<dbReference type="SUPFAM" id="SSF68912">
    <property type="entry name" value="Rho N-terminal domain-like"/>
    <property type="match status" value="1"/>
</dbReference>
<dbReference type="InterPro" id="IPR036269">
    <property type="entry name" value="Rho_N_sf"/>
</dbReference>
<evidence type="ECO:0000313" key="3">
    <source>
        <dbReference type="EMBL" id="GGG64731.1"/>
    </source>
</evidence>
<gene>
    <name evidence="3" type="ORF">GCM10011398_05440</name>
</gene>
<dbReference type="RefSeq" id="WP_188453794.1">
    <property type="nucleotide sequence ID" value="NZ_BMFR01000001.1"/>
</dbReference>
<reference evidence="3" key="2">
    <citation type="submission" date="2020-09" db="EMBL/GenBank/DDBJ databases">
        <authorList>
            <person name="Sun Q."/>
            <person name="Zhou Y."/>
        </authorList>
    </citation>
    <scope>NUCLEOTIDE SEQUENCE</scope>
    <source>
        <strain evidence="3">CGMCC 1.12754</strain>
    </source>
</reference>
<evidence type="ECO:0000256" key="1">
    <source>
        <dbReference type="SAM" id="MobiDB-lite"/>
    </source>
</evidence>
<evidence type="ECO:0000259" key="2">
    <source>
        <dbReference type="Pfam" id="PF21488"/>
    </source>
</evidence>
<feature type="region of interest" description="Disordered" evidence="1">
    <location>
        <begin position="84"/>
        <end position="104"/>
    </location>
</feature>
<reference evidence="3" key="1">
    <citation type="journal article" date="2014" name="Int. J. Syst. Evol. Microbiol.">
        <title>Complete genome sequence of Corynebacterium casei LMG S-19264T (=DSM 44701T), isolated from a smear-ripened cheese.</title>
        <authorList>
            <consortium name="US DOE Joint Genome Institute (JGI-PGF)"/>
            <person name="Walter F."/>
            <person name="Albersmeier A."/>
            <person name="Kalinowski J."/>
            <person name="Ruckert C."/>
        </authorList>
    </citation>
    <scope>NUCLEOTIDE SEQUENCE</scope>
    <source>
        <strain evidence="3">CGMCC 1.12754</strain>
    </source>
</reference>
<dbReference type="Pfam" id="PF21488">
    <property type="entry name" value="YqbF_HeH"/>
    <property type="match status" value="1"/>
</dbReference>
<dbReference type="Proteomes" id="UP000622860">
    <property type="component" value="Unassembled WGS sequence"/>
</dbReference>
<feature type="compositionally biased region" description="Basic and acidic residues" evidence="1">
    <location>
        <begin position="10"/>
        <end position="23"/>
    </location>
</feature>
<comment type="caution">
    <text evidence="3">The sequence shown here is derived from an EMBL/GenBank/DDBJ whole genome shotgun (WGS) entry which is preliminary data.</text>
</comment>
<feature type="domain" description="YqbF C-terminal" evidence="2">
    <location>
        <begin position="74"/>
        <end position="112"/>
    </location>
</feature>
<dbReference type="InterPro" id="IPR048424">
    <property type="entry name" value="YqbF_HeH"/>
</dbReference>
<evidence type="ECO:0000313" key="4">
    <source>
        <dbReference type="Proteomes" id="UP000622860"/>
    </source>
</evidence>
<dbReference type="Gene3D" id="1.10.720.10">
    <property type="match status" value="1"/>
</dbReference>
<dbReference type="AlphaFoldDB" id="A0A917H1P6"/>
<organism evidence="3 4">
    <name type="scientific">Virgibacillus oceani</name>
    <dbReference type="NCBI Taxonomy" id="1479511"/>
    <lineage>
        <taxon>Bacteria</taxon>
        <taxon>Bacillati</taxon>
        <taxon>Bacillota</taxon>
        <taxon>Bacilli</taxon>
        <taxon>Bacillales</taxon>
        <taxon>Bacillaceae</taxon>
        <taxon>Virgibacillus</taxon>
    </lineage>
</organism>
<proteinExistence type="predicted"/>
<keyword evidence="4" id="KW-1185">Reference proteome</keyword>
<feature type="region of interest" description="Disordered" evidence="1">
    <location>
        <begin position="1"/>
        <end position="39"/>
    </location>
</feature>
<protein>
    <recommendedName>
        <fullName evidence="2">YqbF C-terminal domain-containing protein</fullName>
    </recommendedName>
</protein>